<organism evidence="1 2">
    <name type="scientific">Hypsibius exemplaris</name>
    <name type="common">Freshwater tardigrade</name>
    <dbReference type="NCBI Taxonomy" id="2072580"/>
    <lineage>
        <taxon>Eukaryota</taxon>
        <taxon>Metazoa</taxon>
        <taxon>Ecdysozoa</taxon>
        <taxon>Tardigrada</taxon>
        <taxon>Eutardigrada</taxon>
        <taxon>Parachela</taxon>
        <taxon>Hypsibioidea</taxon>
        <taxon>Hypsibiidae</taxon>
        <taxon>Hypsibius</taxon>
    </lineage>
</organism>
<proteinExistence type="predicted"/>
<gene>
    <name evidence="1" type="ORF">BV898_19227</name>
</gene>
<dbReference type="EMBL" id="MTYJ01000468">
    <property type="protein sequence ID" value="OWA54833.1"/>
    <property type="molecule type" value="Genomic_DNA"/>
</dbReference>
<comment type="caution">
    <text evidence="1">The sequence shown here is derived from an EMBL/GenBank/DDBJ whole genome shotgun (WGS) entry which is preliminary data.</text>
</comment>
<protein>
    <submittedName>
        <fullName evidence="1">Uncharacterized protein</fullName>
    </submittedName>
</protein>
<reference evidence="2" key="1">
    <citation type="submission" date="2017-01" db="EMBL/GenBank/DDBJ databases">
        <title>Comparative genomics of anhydrobiosis in the tardigrade Hypsibius dujardini.</title>
        <authorList>
            <person name="Yoshida Y."/>
            <person name="Koutsovoulos G."/>
            <person name="Laetsch D."/>
            <person name="Stevens L."/>
            <person name="Kumar S."/>
            <person name="Horikawa D."/>
            <person name="Ishino K."/>
            <person name="Komine S."/>
            <person name="Tomita M."/>
            <person name="Blaxter M."/>
            <person name="Arakawa K."/>
        </authorList>
    </citation>
    <scope>NUCLEOTIDE SEQUENCE [LARGE SCALE GENOMIC DNA]</scope>
    <source>
        <strain evidence="2">Z151</strain>
    </source>
</reference>
<accession>A0A9X6NLA3</accession>
<name>A0A9X6NLA3_HYPEX</name>
<dbReference type="Proteomes" id="UP000192578">
    <property type="component" value="Unassembled WGS sequence"/>
</dbReference>
<evidence type="ECO:0000313" key="2">
    <source>
        <dbReference type="Proteomes" id="UP000192578"/>
    </source>
</evidence>
<sequence length="151" mass="17101">MPCSERLLDSLGLLRDRNAQLITKIRFLYSLSLHSQNHKTRSRYSTPALLLLPFPVYGRMILLARLGRIITRHQDVPFAVSQCLFGQIQQRELICSDDFTLNYIPDGLAEQLHDAEVLDPVNFVTTLEGVISDPACRISCKLYRPGTVAET</sequence>
<dbReference type="AlphaFoldDB" id="A0A9X6NLA3"/>
<dbReference type="Gene3D" id="3.40.50.2000">
    <property type="entry name" value="Glycogen Phosphorylase B"/>
    <property type="match status" value="1"/>
</dbReference>
<evidence type="ECO:0000313" key="1">
    <source>
        <dbReference type="EMBL" id="OWA54833.1"/>
    </source>
</evidence>
<keyword evidence="2" id="KW-1185">Reference proteome</keyword>